<dbReference type="PROSITE" id="PS00109">
    <property type="entry name" value="PROTEIN_KINASE_TYR"/>
    <property type="match status" value="1"/>
</dbReference>
<dbReference type="GO" id="GO:0051897">
    <property type="term" value="P:positive regulation of phosphatidylinositol 3-kinase/protein kinase B signal transduction"/>
    <property type="evidence" value="ECO:0007669"/>
    <property type="project" value="TreeGrafter"/>
</dbReference>
<keyword evidence="4" id="KW-1185">Reference proteome</keyword>
<protein>
    <recommendedName>
        <fullName evidence="2">Protein kinase domain-containing protein</fullName>
    </recommendedName>
</protein>
<dbReference type="EMBL" id="VXIV02000418">
    <property type="protein sequence ID" value="KAF6038400.1"/>
    <property type="molecule type" value="Genomic_DNA"/>
</dbReference>
<dbReference type="Gene3D" id="3.30.200.20">
    <property type="entry name" value="Phosphorylase Kinase, domain 1"/>
    <property type="match status" value="1"/>
</dbReference>
<dbReference type="InterPro" id="IPR050122">
    <property type="entry name" value="RTK"/>
</dbReference>
<evidence type="ECO:0000313" key="4">
    <source>
        <dbReference type="Proteomes" id="UP000593567"/>
    </source>
</evidence>
<feature type="domain" description="Protein kinase" evidence="2">
    <location>
        <begin position="181"/>
        <end position="503"/>
    </location>
</feature>
<dbReference type="SMART" id="SM00219">
    <property type="entry name" value="TyrKc"/>
    <property type="match status" value="1"/>
</dbReference>
<dbReference type="PROSITE" id="PS50011">
    <property type="entry name" value="PROTEIN_KINASE_DOM"/>
    <property type="match status" value="1"/>
</dbReference>
<dbReference type="InterPro" id="IPR011009">
    <property type="entry name" value="Kinase-like_dom_sf"/>
</dbReference>
<dbReference type="GO" id="GO:0043235">
    <property type="term" value="C:receptor complex"/>
    <property type="evidence" value="ECO:0007669"/>
    <property type="project" value="TreeGrafter"/>
</dbReference>
<dbReference type="PANTHER" id="PTHR24416">
    <property type="entry name" value="TYROSINE-PROTEIN KINASE RECEPTOR"/>
    <property type="match status" value="1"/>
</dbReference>
<dbReference type="Gene3D" id="1.10.510.10">
    <property type="entry name" value="Transferase(Phosphotransferase) domain 1"/>
    <property type="match status" value="1"/>
</dbReference>
<dbReference type="GO" id="GO:0038062">
    <property type="term" value="F:protein tyrosine kinase collagen receptor activity"/>
    <property type="evidence" value="ECO:0007669"/>
    <property type="project" value="TreeGrafter"/>
</dbReference>
<dbReference type="InterPro" id="IPR000719">
    <property type="entry name" value="Prot_kinase_dom"/>
</dbReference>
<dbReference type="InterPro" id="IPR008266">
    <property type="entry name" value="Tyr_kinase_AS"/>
</dbReference>
<dbReference type="Proteomes" id="UP000593567">
    <property type="component" value="Unassembled WGS sequence"/>
</dbReference>
<feature type="region of interest" description="Disordered" evidence="1">
    <location>
        <begin position="1"/>
        <end position="30"/>
    </location>
</feature>
<dbReference type="Pfam" id="PF07714">
    <property type="entry name" value="PK_Tyr_Ser-Thr"/>
    <property type="match status" value="2"/>
</dbReference>
<evidence type="ECO:0000313" key="3">
    <source>
        <dbReference type="EMBL" id="KAF6038400.1"/>
    </source>
</evidence>
<evidence type="ECO:0000259" key="2">
    <source>
        <dbReference type="PROSITE" id="PS50011"/>
    </source>
</evidence>
<name>A0A7J7KI93_BUGNE</name>
<gene>
    <name evidence="3" type="ORF">EB796_003303</name>
</gene>
<dbReference type="SUPFAM" id="SSF56112">
    <property type="entry name" value="Protein kinase-like (PK-like)"/>
    <property type="match status" value="1"/>
</dbReference>
<dbReference type="InterPro" id="IPR020635">
    <property type="entry name" value="Tyr_kinase_cat_dom"/>
</dbReference>
<dbReference type="AlphaFoldDB" id="A0A7J7KI93"/>
<organism evidence="3 4">
    <name type="scientific">Bugula neritina</name>
    <name type="common">Brown bryozoan</name>
    <name type="synonym">Sertularia neritina</name>
    <dbReference type="NCBI Taxonomy" id="10212"/>
    <lineage>
        <taxon>Eukaryota</taxon>
        <taxon>Metazoa</taxon>
        <taxon>Spiralia</taxon>
        <taxon>Lophotrochozoa</taxon>
        <taxon>Bryozoa</taxon>
        <taxon>Gymnolaemata</taxon>
        <taxon>Cheilostomatida</taxon>
        <taxon>Flustrina</taxon>
        <taxon>Buguloidea</taxon>
        <taxon>Bugulidae</taxon>
        <taxon>Bugula</taxon>
    </lineage>
</organism>
<dbReference type="PANTHER" id="PTHR24416:SF634">
    <property type="entry name" value="DISCOIDIN DOMAIN-CONTAINING RECEPTOR TYROSINE KINASE B"/>
    <property type="match status" value="1"/>
</dbReference>
<dbReference type="OrthoDB" id="6071166at2759"/>
<reference evidence="3" key="1">
    <citation type="submission" date="2020-06" db="EMBL/GenBank/DDBJ databases">
        <title>Draft genome of Bugula neritina, a colonial animal packing powerful symbionts and potential medicines.</title>
        <authorList>
            <person name="Rayko M."/>
        </authorList>
    </citation>
    <scope>NUCLEOTIDE SEQUENCE [LARGE SCALE GENOMIC DNA]</scope>
    <source>
        <strain evidence="3">Kwan_BN1</strain>
    </source>
</reference>
<dbReference type="GO" id="GO:0010976">
    <property type="term" value="P:positive regulation of neuron projection development"/>
    <property type="evidence" value="ECO:0007669"/>
    <property type="project" value="TreeGrafter"/>
</dbReference>
<dbReference type="GO" id="GO:0005518">
    <property type="term" value="F:collagen binding"/>
    <property type="evidence" value="ECO:0007669"/>
    <property type="project" value="TreeGrafter"/>
</dbReference>
<sequence>MAEYDLPWSRPLPHLPQSGGTTLQSSGYVSDGTPYASIPVDQFNKGFHTQHHHQTLNPQRCSPCLHHYMTSGGLLTLPGIHHERHNCGNASNRPTNTLPAPSSHNLIPLPKMSHPGYDPNSYDLVQHDSCGSPYDASNYKSSPSVLPHIQGSTGNSVYGAQLVLPNKQLEEELPTIPSDSLRFLEKLGAGQYGEVHLCEMSTQPHMENLNGATEARRLVAVKKLQPTANESTKNDFIREIRIMSKLRHENIVQVLGVCTASSAAESPSVVTEYMSRGDLHQFLQRHVPEGTALLNKQTLCHSTLLHIANQIAQGMRLVEFNQSDSTTHGASFSLSNQISGHICLNSCLSVCSYLEQLNVTHRDLAARNCLVGENYQVKISDFGMSRSLYSQQYYKVEGRVVLPIRWMSWESVLLGKFTTKSDVWSFGVTLWEIFSFAREQPFSMLTDDDVIANCMNYYNNNISEVISLNHPSQCSKEIYDLMQACWQPADFNRPTFKEISLFLQRKATGTNHKQDKKTSFTRLTTC</sequence>
<evidence type="ECO:0000256" key="1">
    <source>
        <dbReference type="SAM" id="MobiDB-lite"/>
    </source>
</evidence>
<dbReference type="GO" id="GO:0005524">
    <property type="term" value="F:ATP binding"/>
    <property type="evidence" value="ECO:0007669"/>
    <property type="project" value="InterPro"/>
</dbReference>
<accession>A0A7J7KI93</accession>
<feature type="compositionally biased region" description="Polar residues" evidence="1">
    <location>
        <begin position="18"/>
        <end position="28"/>
    </location>
</feature>
<proteinExistence type="predicted"/>
<dbReference type="InterPro" id="IPR001245">
    <property type="entry name" value="Ser-Thr/Tyr_kinase_cat_dom"/>
</dbReference>
<comment type="caution">
    <text evidence="3">The sequence shown here is derived from an EMBL/GenBank/DDBJ whole genome shotgun (WGS) entry which is preliminary data.</text>
</comment>
<dbReference type="GO" id="GO:0005886">
    <property type="term" value="C:plasma membrane"/>
    <property type="evidence" value="ECO:0007669"/>
    <property type="project" value="TreeGrafter"/>
</dbReference>